<name>A0ABN8X993_9GAMM</name>
<evidence type="ECO:0000256" key="2">
    <source>
        <dbReference type="SAM" id="Phobius"/>
    </source>
</evidence>
<reference evidence="4 5" key="1">
    <citation type="submission" date="2023-03" db="EMBL/GenBank/DDBJ databases">
        <authorList>
            <person name="Pearce D."/>
        </authorList>
    </citation>
    <scope>NUCLEOTIDE SEQUENCE [LARGE SCALE GENOMIC DNA]</scope>
    <source>
        <strain evidence="4">Msz</strain>
    </source>
</reference>
<feature type="transmembrane region" description="Helical" evidence="2">
    <location>
        <begin position="20"/>
        <end position="38"/>
    </location>
</feature>
<sequence length="581" mass="66669">MEEKGLHDYIAAFKRRKHQFAAILGGILFLSLLLAVLLPPTYRSSATILIEEQEIPSDLVRSTITTYATQRLQMIGQRVMTRANLNKIIEKFDLYADERQRLTEEEIIERMRADIALETISADIIDPRTGRPSTVTIAFTLSYDSRDPELAQRVANEITSLYLEENLKTRAQRTAETSDFLEEEARRMGEHVSALERKLAEFKEQNLNSLPEQKQINIDLMDRSERELMQIDNEIRSLEDRKFYLDGQLAQIKPDVPVISSTGERILSPEERLKSLKAEYLAMASRYSDKHPDVVKTRLEINSLKLDAGNPESGLELAKRITQLDGQLASLRERYSENHPDIINLRKQISALDAELKKIQTTRTIREMTSGQPENPAYITLQAQREGVIQDLRTLRKRREEVRAKLREYEKRLLQTPKVERQYLELVRDYENATTRYRELKAKAMEAEVAEQLERKSKGERFSIIEPPLVPEQPLKPNRPAIAFLGMVLAMAGGFGYVLLTENLDQTVRGMKQIAVLAGTAPVAVIPYLQTDEEISQQHKIRTVSVLAGLGLILLVLALVHWFWIPLDVLWFRGLRKMDTL</sequence>
<feature type="transmembrane region" description="Helical" evidence="2">
    <location>
        <begin position="481"/>
        <end position="500"/>
    </location>
</feature>
<evidence type="ECO:0000313" key="4">
    <source>
        <dbReference type="EMBL" id="CAI8955078.1"/>
    </source>
</evidence>
<feature type="coiled-coil region" evidence="1">
    <location>
        <begin position="164"/>
        <end position="241"/>
    </location>
</feature>
<dbReference type="PANTHER" id="PTHR32309">
    <property type="entry name" value="TYROSINE-PROTEIN KINASE"/>
    <property type="match status" value="1"/>
</dbReference>
<keyword evidence="2" id="KW-0472">Membrane</keyword>
<keyword evidence="2" id="KW-1133">Transmembrane helix</keyword>
<dbReference type="Proteomes" id="UP001162030">
    <property type="component" value="Chromosome"/>
</dbReference>
<organism evidence="4 5">
    <name type="scientific">Methylocaldum szegediense</name>
    <dbReference type="NCBI Taxonomy" id="73780"/>
    <lineage>
        <taxon>Bacteria</taxon>
        <taxon>Pseudomonadati</taxon>
        <taxon>Pseudomonadota</taxon>
        <taxon>Gammaproteobacteria</taxon>
        <taxon>Methylococcales</taxon>
        <taxon>Methylococcaceae</taxon>
        <taxon>Methylocaldum</taxon>
    </lineage>
</organism>
<evidence type="ECO:0000256" key="1">
    <source>
        <dbReference type="SAM" id="Coils"/>
    </source>
</evidence>
<dbReference type="Pfam" id="PF13807">
    <property type="entry name" value="GNVR"/>
    <property type="match status" value="1"/>
</dbReference>
<feature type="transmembrane region" description="Helical" evidence="2">
    <location>
        <begin position="544"/>
        <end position="565"/>
    </location>
</feature>
<evidence type="ECO:0000313" key="5">
    <source>
        <dbReference type="Proteomes" id="UP001162030"/>
    </source>
</evidence>
<feature type="domain" description="Tyrosine-protein kinase G-rich" evidence="3">
    <location>
        <begin position="419"/>
        <end position="500"/>
    </location>
</feature>
<keyword evidence="5" id="KW-1185">Reference proteome</keyword>
<feature type="coiled-coil region" evidence="1">
    <location>
        <begin position="342"/>
        <end position="450"/>
    </location>
</feature>
<protein>
    <recommendedName>
        <fullName evidence="3">Tyrosine-protein kinase G-rich domain-containing protein</fullName>
    </recommendedName>
</protein>
<keyword evidence="1" id="KW-0175">Coiled coil</keyword>
<gene>
    <name evidence="4" type="ORF">MSZNOR_4537</name>
</gene>
<accession>A0ABN8X993</accession>
<dbReference type="RefSeq" id="WP_026609868.1">
    <property type="nucleotide sequence ID" value="NZ_OX458333.1"/>
</dbReference>
<keyword evidence="2" id="KW-0812">Transmembrane</keyword>
<dbReference type="EMBL" id="OX458333">
    <property type="protein sequence ID" value="CAI8955078.1"/>
    <property type="molecule type" value="Genomic_DNA"/>
</dbReference>
<evidence type="ECO:0000259" key="3">
    <source>
        <dbReference type="Pfam" id="PF13807"/>
    </source>
</evidence>
<dbReference type="InterPro" id="IPR050445">
    <property type="entry name" value="Bact_polysacc_biosynth/exp"/>
</dbReference>
<dbReference type="InterPro" id="IPR032807">
    <property type="entry name" value="GNVR"/>
</dbReference>
<dbReference type="PANTHER" id="PTHR32309:SF13">
    <property type="entry name" value="FERRIC ENTEROBACTIN TRANSPORT PROTEIN FEPE"/>
    <property type="match status" value="1"/>
</dbReference>
<dbReference type="Gene3D" id="1.10.287.1490">
    <property type="match status" value="1"/>
</dbReference>
<proteinExistence type="predicted"/>